<reference evidence="8" key="1">
    <citation type="submission" date="2014-06" db="EMBL/GenBank/DDBJ databases">
        <authorList>
            <person name="Berkman P.J."/>
        </authorList>
    </citation>
    <scope>NUCLEOTIDE SEQUENCE [LARGE SCALE GENOMIC DNA]</scope>
</reference>
<name>A0A0F7S9V5_9BASI</name>
<dbReference type="Proteomes" id="UP000242770">
    <property type="component" value="Unassembled WGS sequence"/>
</dbReference>
<organism evidence="7 8">
    <name type="scientific">Sporisorium scitamineum</name>
    <dbReference type="NCBI Taxonomy" id="49012"/>
    <lineage>
        <taxon>Eukaryota</taxon>
        <taxon>Fungi</taxon>
        <taxon>Dikarya</taxon>
        <taxon>Basidiomycota</taxon>
        <taxon>Ustilaginomycotina</taxon>
        <taxon>Ustilaginomycetes</taxon>
        <taxon>Ustilaginales</taxon>
        <taxon>Ustilaginaceae</taxon>
        <taxon>Sporisorium</taxon>
    </lineage>
</organism>
<feature type="domain" description="Carrier" evidence="6">
    <location>
        <begin position="64"/>
        <end position="139"/>
    </location>
</feature>
<dbReference type="GO" id="GO:0016874">
    <property type="term" value="F:ligase activity"/>
    <property type="evidence" value="ECO:0007669"/>
    <property type="project" value="UniProtKB-KW"/>
</dbReference>
<dbReference type="GO" id="GO:0031177">
    <property type="term" value="F:phosphopantetheine binding"/>
    <property type="evidence" value="ECO:0007669"/>
    <property type="project" value="InterPro"/>
</dbReference>
<keyword evidence="4" id="KW-0511">Multifunctional enzyme</keyword>
<evidence type="ECO:0000256" key="5">
    <source>
        <dbReference type="SAM" id="MobiDB-lite"/>
    </source>
</evidence>
<dbReference type="EMBL" id="CCFA01001966">
    <property type="protein sequence ID" value="CDW97600.1"/>
    <property type="molecule type" value="Genomic_DNA"/>
</dbReference>
<dbReference type="InterPro" id="IPR020806">
    <property type="entry name" value="PKS_PP-bd"/>
</dbReference>
<dbReference type="PANTHER" id="PTHR45527:SF1">
    <property type="entry name" value="FATTY ACID SYNTHASE"/>
    <property type="match status" value="1"/>
</dbReference>
<dbReference type="SMART" id="SM00823">
    <property type="entry name" value="PKS_PP"/>
    <property type="match status" value="1"/>
</dbReference>
<evidence type="ECO:0000256" key="4">
    <source>
        <dbReference type="ARBA" id="ARBA00023268"/>
    </source>
</evidence>
<evidence type="ECO:0000256" key="3">
    <source>
        <dbReference type="ARBA" id="ARBA00022598"/>
    </source>
</evidence>
<dbReference type="PROSITE" id="PS50075">
    <property type="entry name" value="CARRIER"/>
    <property type="match status" value="1"/>
</dbReference>
<evidence type="ECO:0000313" key="7">
    <source>
        <dbReference type="EMBL" id="CDW97600.1"/>
    </source>
</evidence>
<dbReference type="SUPFAM" id="SSF52777">
    <property type="entry name" value="CoA-dependent acyltransferases"/>
    <property type="match status" value="1"/>
</dbReference>
<dbReference type="STRING" id="49012.A0A0F7S9V5"/>
<evidence type="ECO:0000256" key="2">
    <source>
        <dbReference type="ARBA" id="ARBA00022553"/>
    </source>
</evidence>
<dbReference type="PANTHER" id="PTHR45527">
    <property type="entry name" value="NONRIBOSOMAL PEPTIDE SYNTHETASE"/>
    <property type="match status" value="1"/>
</dbReference>
<dbReference type="InterPro" id="IPR001242">
    <property type="entry name" value="Condensation_dom"/>
</dbReference>
<dbReference type="InterPro" id="IPR023213">
    <property type="entry name" value="CAT-like_dom_sf"/>
</dbReference>
<proteinExistence type="predicted"/>
<evidence type="ECO:0000313" key="8">
    <source>
        <dbReference type="Proteomes" id="UP000242770"/>
    </source>
</evidence>
<dbReference type="GO" id="GO:0043041">
    <property type="term" value="P:amino acid activation for nonribosomal peptide biosynthetic process"/>
    <property type="evidence" value="ECO:0007669"/>
    <property type="project" value="TreeGrafter"/>
</dbReference>
<accession>A0A0F7S9V5</accession>
<dbReference type="SUPFAM" id="SSF47336">
    <property type="entry name" value="ACP-like"/>
    <property type="match status" value="1"/>
</dbReference>
<evidence type="ECO:0000259" key="6">
    <source>
        <dbReference type="PROSITE" id="PS50075"/>
    </source>
</evidence>
<dbReference type="AlphaFoldDB" id="A0A0F7S9V5"/>
<gene>
    <name evidence="7" type="primary">SSCI35160.1</name>
</gene>
<feature type="non-terminal residue" evidence="7">
    <location>
        <position position="217"/>
    </location>
</feature>
<keyword evidence="8" id="KW-1185">Reference proteome</keyword>
<dbReference type="InterPro" id="IPR009081">
    <property type="entry name" value="PP-bd_ACP"/>
</dbReference>
<dbReference type="Pfam" id="PF00668">
    <property type="entry name" value="Condensation"/>
    <property type="match status" value="1"/>
</dbReference>
<dbReference type="Gene3D" id="1.10.1200.10">
    <property type="entry name" value="ACP-like"/>
    <property type="match status" value="1"/>
</dbReference>
<feature type="region of interest" description="Disordered" evidence="5">
    <location>
        <begin position="42"/>
        <end position="61"/>
    </location>
</feature>
<sequence>MAKHILPQNGLEGVVETLGMLLGKIASGTGADMDLKAAGVPTMSSASSKSRANVESNDPARQMTKVEEQIRNLAMEMCGAPSADLLQLNTPFLRIGLDSIVALRFSARLRKECGLQVSAHDVLAAGSIAEVPVRYKATPLQAGMLNGTIASPSHDLYVHHHAVLLKAAQDYDRLQRALQRVVAAHDILRTTFHLDGVSDTQGCHIITARRVPQGHCK</sequence>
<evidence type="ECO:0000256" key="1">
    <source>
        <dbReference type="ARBA" id="ARBA00022450"/>
    </source>
</evidence>
<protein>
    <recommendedName>
        <fullName evidence="6">Carrier domain-containing protein</fullName>
    </recommendedName>
</protein>
<dbReference type="GO" id="GO:0044550">
    <property type="term" value="P:secondary metabolite biosynthetic process"/>
    <property type="evidence" value="ECO:0007669"/>
    <property type="project" value="TreeGrafter"/>
</dbReference>
<keyword evidence="3" id="KW-0436">Ligase</keyword>
<keyword evidence="2" id="KW-0597">Phosphoprotein</keyword>
<keyword evidence="1" id="KW-0596">Phosphopantetheine</keyword>
<dbReference type="Pfam" id="PF00550">
    <property type="entry name" value="PP-binding"/>
    <property type="match status" value="1"/>
</dbReference>
<dbReference type="GO" id="GO:0005737">
    <property type="term" value="C:cytoplasm"/>
    <property type="evidence" value="ECO:0007669"/>
    <property type="project" value="TreeGrafter"/>
</dbReference>
<dbReference type="InterPro" id="IPR036736">
    <property type="entry name" value="ACP-like_sf"/>
</dbReference>
<dbReference type="Gene3D" id="3.30.559.10">
    <property type="entry name" value="Chloramphenicol acetyltransferase-like domain"/>
    <property type="match status" value="1"/>
</dbReference>
<feature type="compositionally biased region" description="Polar residues" evidence="5">
    <location>
        <begin position="42"/>
        <end position="56"/>
    </location>
</feature>